<feature type="compositionally biased region" description="Low complexity" evidence="1">
    <location>
        <begin position="38"/>
        <end position="49"/>
    </location>
</feature>
<dbReference type="AlphaFoldDB" id="A0A762KBB0"/>
<reference evidence="2" key="1">
    <citation type="journal article" date="2018" name="Genome Biol.">
        <title>SKESA: strategic k-mer extension for scrupulous assemblies.</title>
        <authorList>
            <person name="Souvorov A."/>
            <person name="Agarwala R."/>
            <person name="Lipman D.J."/>
        </authorList>
    </citation>
    <scope>NUCLEOTIDE SEQUENCE</scope>
    <source>
        <strain evidence="2">MA.MC_06-0246</strain>
    </source>
</reference>
<dbReference type="RefSeq" id="WP_175428530.1">
    <property type="nucleotide sequence ID" value="NZ_CAIZBV010000004.1"/>
</dbReference>
<protein>
    <submittedName>
        <fullName evidence="2">Uncharacterized protein</fullName>
    </submittedName>
</protein>
<gene>
    <name evidence="2" type="ORF">G8Z76_001074</name>
</gene>
<reference evidence="2" key="2">
    <citation type="submission" date="2020-02" db="EMBL/GenBank/DDBJ databases">
        <authorList>
            <consortium name="NCBI Pathogen Detection Project"/>
        </authorList>
    </citation>
    <scope>NUCLEOTIDE SEQUENCE</scope>
    <source>
        <strain evidence="2">MA.MC_06-0246</strain>
    </source>
</reference>
<accession>A0A762KBB0</accession>
<dbReference type="EMBL" id="DAAYDJ010000002">
    <property type="protein sequence ID" value="HAG3717392.1"/>
    <property type="molecule type" value="Genomic_DNA"/>
</dbReference>
<sequence>MAEDKPANTPRTIHDGWQPLNEGYQPPSRPNQQNNGYQPPRQTQQTQQVAPPPKKR</sequence>
<organism evidence="2">
    <name type="scientific">Salmonella enterica</name>
    <name type="common">Salmonella choleraesuis</name>
    <dbReference type="NCBI Taxonomy" id="28901"/>
    <lineage>
        <taxon>Bacteria</taxon>
        <taxon>Pseudomonadati</taxon>
        <taxon>Pseudomonadota</taxon>
        <taxon>Gammaproteobacteria</taxon>
        <taxon>Enterobacterales</taxon>
        <taxon>Enterobacteriaceae</taxon>
        <taxon>Salmonella</taxon>
    </lineage>
</organism>
<evidence type="ECO:0000256" key="1">
    <source>
        <dbReference type="SAM" id="MobiDB-lite"/>
    </source>
</evidence>
<name>A0A762KBB0_SALER</name>
<proteinExistence type="predicted"/>
<feature type="region of interest" description="Disordered" evidence="1">
    <location>
        <begin position="1"/>
        <end position="56"/>
    </location>
</feature>
<comment type="caution">
    <text evidence="2">The sequence shown here is derived from an EMBL/GenBank/DDBJ whole genome shotgun (WGS) entry which is preliminary data.</text>
</comment>
<evidence type="ECO:0000313" key="2">
    <source>
        <dbReference type="EMBL" id="HAG3717392.1"/>
    </source>
</evidence>